<gene>
    <name evidence="1" type="ORF">HMPREF9141_0462</name>
</gene>
<organism evidence="1 2">
    <name type="scientific">Prevotella multiformis DSM 16608</name>
    <dbReference type="NCBI Taxonomy" id="888743"/>
    <lineage>
        <taxon>Bacteria</taxon>
        <taxon>Pseudomonadati</taxon>
        <taxon>Bacteroidota</taxon>
        <taxon>Bacteroidia</taxon>
        <taxon>Bacteroidales</taxon>
        <taxon>Prevotellaceae</taxon>
        <taxon>Prevotella</taxon>
    </lineage>
</organism>
<dbReference type="Proteomes" id="UP000005697">
    <property type="component" value="Unassembled WGS sequence"/>
</dbReference>
<sequence length="56" mass="6419">MLFSFGFTFLFEGVLNVLFQFKTIQPIDTVAMGFADLTLVIHLATVPFQEYSDNQR</sequence>
<evidence type="ECO:0000313" key="2">
    <source>
        <dbReference type="Proteomes" id="UP000005697"/>
    </source>
</evidence>
<proteinExistence type="predicted"/>
<dbReference type="STRING" id="888743.HMPREF9141_0462"/>
<name>F0F4E6_9BACT</name>
<keyword evidence="2" id="KW-1185">Reference proteome</keyword>
<dbReference type="HOGENOM" id="CLU_3010487_0_0_10"/>
<protein>
    <submittedName>
        <fullName evidence="1">Uncharacterized protein</fullName>
    </submittedName>
</protein>
<reference evidence="1 2" key="1">
    <citation type="submission" date="2011-01" db="EMBL/GenBank/DDBJ databases">
        <authorList>
            <person name="Muzny D."/>
            <person name="Qin X."/>
            <person name="Deng J."/>
            <person name="Jiang H."/>
            <person name="Liu Y."/>
            <person name="Qu J."/>
            <person name="Song X.-Z."/>
            <person name="Zhang L."/>
            <person name="Thornton R."/>
            <person name="Coyle M."/>
            <person name="Francisco L."/>
            <person name="Jackson L."/>
            <person name="Javaid M."/>
            <person name="Korchina V."/>
            <person name="Kovar C."/>
            <person name="Mata R."/>
            <person name="Mathew T."/>
            <person name="Ngo R."/>
            <person name="Nguyen L."/>
            <person name="Nguyen N."/>
            <person name="Okwuonu G."/>
            <person name="Ongeri F."/>
            <person name="Pham C."/>
            <person name="Simmons D."/>
            <person name="Wilczek-Boney K."/>
            <person name="Hale W."/>
            <person name="Jakkamsetti A."/>
            <person name="Pham P."/>
            <person name="Ruth R."/>
            <person name="San Lucas F."/>
            <person name="Warren J."/>
            <person name="Zhang J."/>
            <person name="Zhao Z."/>
            <person name="Zhou C."/>
            <person name="Zhu D."/>
            <person name="Lee S."/>
            <person name="Bess C."/>
            <person name="Blankenburg K."/>
            <person name="Forbes L."/>
            <person name="Fu Q."/>
            <person name="Gubbala S."/>
            <person name="Hirani K."/>
            <person name="Jayaseelan J.C."/>
            <person name="Lara F."/>
            <person name="Munidasa M."/>
            <person name="Palculict T."/>
            <person name="Patil S."/>
            <person name="Pu L.-L."/>
            <person name="Saada N."/>
            <person name="Tang L."/>
            <person name="Weissenberger G."/>
            <person name="Zhu Y."/>
            <person name="Hemphill L."/>
            <person name="Shang Y."/>
            <person name="Youmans B."/>
            <person name="Ayvaz T."/>
            <person name="Ross M."/>
            <person name="Santibanez J."/>
            <person name="Aqrawi P."/>
            <person name="Gross S."/>
            <person name="Joshi V."/>
            <person name="Fowler G."/>
            <person name="Nazareth L."/>
            <person name="Reid J."/>
            <person name="Worley K."/>
            <person name="Petrosino J."/>
            <person name="Highlander S."/>
            <person name="Gibbs R."/>
        </authorList>
    </citation>
    <scope>NUCLEOTIDE SEQUENCE [LARGE SCALE GENOMIC DNA]</scope>
    <source>
        <strain evidence="1 2">DSM 16608</strain>
    </source>
</reference>
<comment type="caution">
    <text evidence="1">The sequence shown here is derived from an EMBL/GenBank/DDBJ whole genome shotgun (WGS) entry which is preliminary data.</text>
</comment>
<accession>F0F4E6</accession>
<dbReference type="EMBL" id="AEWX01000004">
    <property type="protein sequence ID" value="EGC21104.1"/>
    <property type="molecule type" value="Genomic_DNA"/>
</dbReference>
<evidence type="ECO:0000313" key="1">
    <source>
        <dbReference type="EMBL" id="EGC21104.1"/>
    </source>
</evidence>
<dbReference type="AlphaFoldDB" id="F0F4E6"/>